<reference evidence="1 2" key="1">
    <citation type="journal article" date="2019" name="Int. J. Syst. Evol. Microbiol.">
        <title>The Global Catalogue of Microorganisms (GCM) 10K type strain sequencing project: providing services to taxonomists for standard genome sequencing and annotation.</title>
        <authorList>
            <consortium name="The Broad Institute Genomics Platform"/>
            <consortium name="The Broad Institute Genome Sequencing Center for Infectious Disease"/>
            <person name="Wu L."/>
            <person name="Ma J."/>
        </authorList>
    </citation>
    <scope>NUCLEOTIDE SEQUENCE [LARGE SCALE GENOMIC DNA]</scope>
    <source>
        <strain evidence="1 2">JCM 15900</strain>
    </source>
</reference>
<name>A0ABN2WFX2_9MICO</name>
<accession>A0ABN2WFX2</accession>
<proteinExistence type="predicted"/>
<evidence type="ECO:0000313" key="2">
    <source>
        <dbReference type="Proteomes" id="UP001500984"/>
    </source>
</evidence>
<evidence type="ECO:0000313" key="1">
    <source>
        <dbReference type="EMBL" id="GAA2089554.1"/>
    </source>
</evidence>
<organism evidence="1 2">
    <name type="scientific">Brevibacterium salitolerans</name>
    <dbReference type="NCBI Taxonomy" id="1403566"/>
    <lineage>
        <taxon>Bacteria</taxon>
        <taxon>Bacillati</taxon>
        <taxon>Actinomycetota</taxon>
        <taxon>Actinomycetes</taxon>
        <taxon>Micrococcales</taxon>
        <taxon>Brevibacteriaceae</taxon>
        <taxon>Brevibacterium</taxon>
    </lineage>
</organism>
<protein>
    <submittedName>
        <fullName evidence="1">Uncharacterized protein</fullName>
    </submittedName>
</protein>
<keyword evidence="2" id="KW-1185">Reference proteome</keyword>
<dbReference type="EMBL" id="BAAAPZ010000002">
    <property type="protein sequence ID" value="GAA2089554.1"/>
    <property type="molecule type" value="Genomic_DNA"/>
</dbReference>
<dbReference type="Proteomes" id="UP001500984">
    <property type="component" value="Unassembled WGS sequence"/>
</dbReference>
<comment type="caution">
    <text evidence="1">The sequence shown here is derived from an EMBL/GenBank/DDBJ whole genome shotgun (WGS) entry which is preliminary data.</text>
</comment>
<gene>
    <name evidence="1" type="ORF">GCM10009823_05430</name>
</gene>
<sequence>MSYELNLASPKAGTVPTQTSDVSSQLMLDAEDNLNAPTARGRRAACGSYRSAAERLAKQIIATARTESGTLCSVADVEMEASVLGQLVPLVRGFALSNDEKGKWNTFSTVLNPGNHDDDVPSTTELKVMRGNLRAIAKSHRAHWTNGLVA</sequence>